<dbReference type="SUPFAM" id="SSF49472">
    <property type="entry name" value="Transthyretin (synonym: prealbumin)"/>
    <property type="match status" value="1"/>
</dbReference>
<reference evidence="2 3" key="1">
    <citation type="submission" date="2020-08" db="EMBL/GenBank/DDBJ databases">
        <title>Whole genome shotgun sequence of Actinoplanes ianthinogenes NBRC 13996.</title>
        <authorList>
            <person name="Komaki H."/>
            <person name="Tamura T."/>
        </authorList>
    </citation>
    <scope>NUCLEOTIDE SEQUENCE [LARGE SCALE GENOMIC DNA]</scope>
    <source>
        <strain evidence="2 3">NBRC 13996</strain>
    </source>
</reference>
<dbReference type="Pfam" id="PF00576">
    <property type="entry name" value="Transthyretin"/>
    <property type="match status" value="1"/>
</dbReference>
<dbReference type="InterPro" id="IPR000895">
    <property type="entry name" value="Transthyretin/HIU_hydrolase"/>
</dbReference>
<evidence type="ECO:0000259" key="1">
    <source>
        <dbReference type="Pfam" id="PF00576"/>
    </source>
</evidence>
<keyword evidence="3" id="KW-1185">Reference proteome</keyword>
<dbReference type="GO" id="GO:0016787">
    <property type="term" value="F:hydrolase activity"/>
    <property type="evidence" value="ECO:0007669"/>
    <property type="project" value="UniProtKB-KW"/>
</dbReference>
<proteinExistence type="predicted"/>
<organism evidence="2 3">
    <name type="scientific">Actinoplanes ianthinogenes</name>
    <dbReference type="NCBI Taxonomy" id="122358"/>
    <lineage>
        <taxon>Bacteria</taxon>
        <taxon>Bacillati</taxon>
        <taxon>Actinomycetota</taxon>
        <taxon>Actinomycetes</taxon>
        <taxon>Micromonosporales</taxon>
        <taxon>Micromonosporaceae</taxon>
        <taxon>Actinoplanes</taxon>
    </lineage>
</organism>
<protein>
    <submittedName>
        <fullName evidence="2">5-hydroxyisourate hydrolase</fullName>
    </submittedName>
</protein>
<keyword evidence="2" id="KW-0378">Hydrolase</keyword>
<name>A0ABM7LRI6_9ACTN</name>
<dbReference type="InterPro" id="IPR023416">
    <property type="entry name" value="Transthyretin/HIU_hydrolase_d"/>
</dbReference>
<evidence type="ECO:0000313" key="3">
    <source>
        <dbReference type="Proteomes" id="UP000676967"/>
    </source>
</evidence>
<dbReference type="Proteomes" id="UP000676967">
    <property type="component" value="Chromosome"/>
</dbReference>
<dbReference type="EMBL" id="AP023356">
    <property type="protein sequence ID" value="BCJ41903.1"/>
    <property type="molecule type" value="Genomic_DNA"/>
</dbReference>
<gene>
    <name evidence="2" type="ORF">Aiant_25600</name>
</gene>
<dbReference type="InterPro" id="IPR036817">
    <property type="entry name" value="Transthyretin/HIU_hydrolase_sf"/>
</dbReference>
<evidence type="ECO:0000313" key="2">
    <source>
        <dbReference type="EMBL" id="BCJ41903.1"/>
    </source>
</evidence>
<accession>A0ABM7LRI6</accession>
<dbReference type="Gene3D" id="2.60.40.180">
    <property type="entry name" value="Transthyretin/hydroxyisourate hydrolase domain"/>
    <property type="match status" value="1"/>
</dbReference>
<dbReference type="PANTHER" id="PTHR10395:SF7">
    <property type="entry name" value="5-HYDROXYISOURATE HYDROLASE"/>
    <property type="match status" value="1"/>
</dbReference>
<sequence>MIGMSVSAQALDGVYGKPAAGVRARLDQGVDGRWQTVASAATDETGAIPVFVEGRLARGPYRIVFDSDHYFAGLGVNAAYPEISVVFRVAGEPHTCQVQVLMTPYSYSLYFGNLA</sequence>
<dbReference type="PRINTS" id="PR00189">
    <property type="entry name" value="TRNSTHYRETIN"/>
</dbReference>
<dbReference type="PANTHER" id="PTHR10395">
    <property type="entry name" value="URICASE AND TRANSTHYRETIN-RELATED"/>
    <property type="match status" value="1"/>
</dbReference>
<feature type="domain" description="Transthyretin/hydroxyisourate hydrolase" evidence="1">
    <location>
        <begin position="7"/>
        <end position="112"/>
    </location>
</feature>